<dbReference type="InterPro" id="IPR011051">
    <property type="entry name" value="RmlC_Cupin_sf"/>
</dbReference>
<sequence length="621" mass="70759">METRKSVPQSFRKSGQPLMPQRLARTGVDTDAYSIYPFHALGGNKIHEGYRSLADWILSEKKIVIDGYSGVLWDTVYQSLNTIFREKGVRVHWIFAGDYLKPEAEMDALVRPFLGASDAVWGTRCTHALADFFDMDRLTAISADDTADCTLVLGAGAALCGWEAPVIYLDVPKNEIQYRMRAGAITNLGATEPALPAAMYKRFYFVDWVVYNAHKKNILSRIAVLGDVQWNDTLSWALSADIREAFGYLAQSSFRVRPWFEPGAWGGQWMKDRIPGLNPEEVNYAWSFELIVPENGIVFESDGYLLELAFDFLMLWNGTSVLGRHAGFFGDEFPIRFDFLDTWKGGNLSIQCHPRLSYIRQHFGEHITQDETYYILDCQEDAKVYLGFREGIEPEVFREALENSHRNQVPVPVEEFVQVHKAHKHDLFLIPNGTVHSSGANNLVLEISSTPYIFTFKMYDWLQVDLNGDPRAINIEHAFKNLRFNYQGTDVVKELIAHPRLISNGDDWEIYHLPTHPHHFYDVHRVEFDSRISFTTDESCNVLMLVEGTSVTVQVAGTEQVFHYAETFVIPEAAKQYTVINNGTQRARMVRVFIKASIDHLKPGADERYEPASITNVNKTI</sequence>
<keyword evidence="2" id="KW-0862">Zinc</keyword>
<organism evidence="3 4">
    <name type="scientific">Niabella pedocola</name>
    <dbReference type="NCBI Taxonomy" id="1752077"/>
    <lineage>
        <taxon>Bacteria</taxon>
        <taxon>Pseudomonadati</taxon>
        <taxon>Bacteroidota</taxon>
        <taxon>Chitinophagia</taxon>
        <taxon>Chitinophagales</taxon>
        <taxon>Chitinophagaceae</taxon>
        <taxon>Niabella</taxon>
    </lineage>
</organism>
<dbReference type="Gene3D" id="2.60.120.10">
    <property type="entry name" value="Jelly Rolls"/>
    <property type="match status" value="2"/>
</dbReference>
<dbReference type="CDD" id="cd07010">
    <property type="entry name" value="cupin_PMI_type_I_N_bac"/>
    <property type="match status" value="1"/>
</dbReference>
<protein>
    <submittedName>
        <fullName evidence="3">Class I mannose-6-phosphate isomerase</fullName>
    </submittedName>
</protein>
<evidence type="ECO:0000256" key="1">
    <source>
        <dbReference type="ARBA" id="ARBA00022723"/>
    </source>
</evidence>
<accession>A0ABS8PQ97</accession>
<dbReference type="PANTHER" id="PTHR42742">
    <property type="entry name" value="TRANSCRIPTIONAL REPRESSOR MPRA"/>
    <property type="match status" value="1"/>
</dbReference>
<dbReference type="PANTHER" id="PTHR42742:SF3">
    <property type="entry name" value="FRUCTOKINASE"/>
    <property type="match status" value="1"/>
</dbReference>
<evidence type="ECO:0000256" key="2">
    <source>
        <dbReference type="ARBA" id="ARBA00022833"/>
    </source>
</evidence>
<evidence type="ECO:0000313" key="4">
    <source>
        <dbReference type="Proteomes" id="UP001199816"/>
    </source>
</evidence>
<comment type="caution">
    <text evidence="3">The sequence shown here is derived from an EMBL/GenBank/DDBJ whole genome shotgun (WGS) entry which is preliminary data.</text>
</comment>
<gene>
    <name evidence="3" type="ORF">LQ567_10905</name>
</gene>
<proteinExistence type="predicted"/>
<dbReference type="RefSeq" id="WP_231004534.1">
    <property type="nucleotide sequence ID" value="NZ_JAJNEC010000005.1"/>
</dbReference>
<dbReference type="GO" id="GO:0016853">
    <property type="term" value="F:isomerase activity"/>
    <property type="evidence" value="ECO:0007669"/>
    <property type="project" value="UniProtKB-KW"/>
</dbReference>
<dbReference type="Proteomes" id="UP001199816">
    <property type="component" value="Unassembled WGS sequence"/>
</dbReference>
<keyword evidence="4" id="KW-1185">Reference proteome</keyword>
<keyword evidence="1" id="KW-0479">Metal-binding</keyword>
<dbReference type="EMBL" id="JAJNEC010000005">
    <property type="protein sequence ID" value="MCD2423270.1"/>
    <property type="molecule type" value="Genomic_DNA"/>
</dbReference>
<evidence type="ECO:0000313" key="3">
    <source>
        <dbReference type="EMBL" id="MCD2423270.1"/>
    </source>
</evidence>
<reference evidence="3 4" key="1">
    <citation type="submission" date="2021-11" db="EMBL/GenBank/DDBJ databases">
        <title>Genomic of Niabella pedocola.</title>
        <authorList>
            <person name="Wu T."/>
        </authorList>
    </citation>
    <scope>NUCLEOTIDE SEQUENCE [LARGE SCALE GENOMIC DNA]</scope>
    <source>
        <strain evidence="3 4">JCM 31011</strain>
    </source>
</reference>
<dbReference type="InterPro" id="IPR051804">
    <property type="entry name" value="Carb_Metab_Reg_Kinase/Isom"/>
</dbReference>
<dbReference type="InterPro" id="IPR014710">
    <property type="entry name" value="RmlC-like_jellyroll"/>
</dbReference>
<dbReference type="SUPFAM" id="SSF51182">
    <property type="entry name" value="RmlC-like cupins"/>
    <property type="match status" value="1"/>
</dbReference>
<keyword evidence="3" id="KW-0413">Isomerase</keyword>
<name>A0ABS8PQ97_9BACT</name>